<sequence>MAEGRLPQQIIMHQREVSSSTLTCPKLTSLNYNTWTVMMEANLDAQGLWEAIDPVTGEAADERKNKTARAIIYQALPENVLMQVATTRSAREIREALRIRFLGADRVQQARLQTLKRELDQLKMGEKESVEEFAGKISKFVSKFGALGTTLEDTVVVKKLLDSMPPKFITIVATIEQFADLSTMTFEDCIGRLKASEE</sequence>
<accession>A0ACB9AP62</accession>
<dbReference type="Proteomes" id="UP001056120">
    <property type="component" value="Linkage Group LG24"/>
</dbReference>
<evidence type="ECO:0000313" key="2">
    <source>
        <dbReference type="Proteomes" id="UP001056120"/>
    </source>
</evidence>
<keyword evidence="2" id="KW-1185">Reference proteome</keyword>
<reference evidence="1 2" key="2">
    <citation type="journal article" date="2022" name="Mol. Ecol. Resour.">
        <title>The genomes of chicory, endive, great burdock and yacon provide insights into Asteraceae paleo-polyploidization history and plant inulin production.</title>
        <authorList>
            <person name="Fan W."/>
            <person name="Wang S."/>
            <person name="Wang H."/>
            <person name="Wang A."/>
            <person name="Jiang F."/>
            <person name="Liu H."/>
            <person name="Zhao H."/>
            <person name="Xu D."/>
            <person name="Zhang Y."/>
        </authorList>
    </citation>
    <scope>NUCLEOTIDE SEQUENCE [LARGE SCALE GENOMIC DNA]</scope>
    <source>
        <strain evidence="2">cv. Yunnan</strain>
        <tissue evidence="1">Leaves</tissue>
    </source>
</reference>
<name>A0ACB9AP62_9ASTR</name>
<reference evidence="2" key="1">
    <citation type="journal article" date="2022" name="Mol. Ecol. Resour.">
        <title>The genomes of chicory, endive, great burdock and yacon provide insights into Asteraceae palaeo-polyploidization history and plant inulin production.</title>
        <authorList>
            <person name="Fan W."/>
            <person name="Wang S."/>
            <person name="Wang H."/>
            <person name="Wang A."/>
            <person name="Jiang F."/>
            <person name="Liu H."/>
            <person name="Zhao H."/>
            <person name="Xu D."/>
            <person name="Zhang Y."/>
        </authorList>
    </citation>
    <scope>NUCLEOTIDE SEQUENCE [LARGE SCALE GENOMIC DNA]</scope>
    <source>
        <strain evidence="2">cv. Yunnan</strain>
    </source>
</reference>
<protein>
    <submittedName>
        <fullName evidence="1">Uncharacterized protein</fullName>
    </submittedName>
</protein>
<dbReference type="EMBL" id="CM042041">
    <property type="protein sequence ID" value="KAI3712004.1"/>
    <property type="molecule type" value="Genomic_DNA"/>
</dbReference>
<organism evidence="1 2">
    <name type="scientific">Smallanthus sonchifolius</name>
    <dbReference type="NCBI Taxonomy" id="185202"/>
    <lineage>
        <taxon>Eukaryota</taxon>
        <taxon>Viridiplantae</taxon>
        <taxon>Streptophyta</taxon>
        <taxon>Embryophyta</taxon>
        <taxon>Tracheophyta</taxon>
        <taxon>Spermatophyta</taxon>
        <taxon>Magnoliopsida</taxon>
        <taxon>eudicotyledons</taxon>
        <taxon>Gunneridae</taxon>
        <taxon>Pentapetalae</taxon>
        <taxon>asterids</taxon>
        <taxon>campanulids</taxon>
        <taxon>Asterales</taxon>
        <taxon>Asteraceae</taxon>
        <taxon>Asteroideae</taxon>
        <taxon>Heliantheae alliance</taxon>
        <taxon>Millerieae</taxon>
        <taxon>Smallanthus</taxon>
    </lineage>
</organism>
<evidence type="ECO:0000313" key="1">
    <source>
        <dbReference type="EMBL" id="KAI3712004.1"/>
    </source>
</evidence>
<comment type="caution">
    <text evidence="1">The sequence shown here is derived from an EMBL/GenBank/DDBJ whole genome shotgun (WGS) entry which is preliminary data.</text>
</comment>
<proteinExistence type="predicted"/>
<gene>
    <name evidence="1" type="ORF">L1987_70553</name>
</gene>